<reference evidence="5" key="1">
    <citation type="journal article" date="2019" name="Int. J. Syst. Evol. Microbiol.">
        <title>The Global Catalogue of Microorganisms (GCM) 10K type strain sequencing project: providing services to taxonomists for standard genome sequencing and annotation.</title>
        <authorList>
            <consortium name="The Broad Institute Genomics Platform"/>
            <consortium name="The Broad Institute Genome Sequencing Center for Infectious Disease"/>
            <person name="Wu L."/>
            <person name="Ma J."/>
        </authorList>
    </citation>
    <scope>NUCLEOTIDE SEQUENCE [LARGE SCALE GENOMIC DNA]</scope>
    <source>
        <strain evidence="5">JCM 9458</strain>
    </source>
</reference>
<proteinExistence type="predicted"/>
<dbReference type="InterPro" id="IPR001647">
    <property type="entry name" value="HTH_TetR"/>
</dbReference>
<dbReference type="EMBL" id="BAAAYN010000029">
    <property type="protein sequence ID" value="GAA3390647.1"/>
    <property type="molecule type" value="Genomic_DNA"/>
</dbReference>
<dbReference type="PANTHER" id="PTHR43479:SF7">
    <property type="entry name" value="TETR-FAMILY TRANSCRIPTIONAL REGULATOR"/>
    <property type="match status" value="1"/>
</dbReference>
<keyword evidence="5" id="KW-1185">Reference proteome</keyword>
<dbReference type="Pfam" id="PF14278">
    <property type="entry name" value="TetR_C_8"/>
    <property type="match status" value="1"/>
</dbReference>
<dbReference type="Proteomes" id="UP001501676">
    <property type="component" value="Unassembled WGS sequence"/>
</dbReference>
<evidence type="ECO:0000256" key="2">
    <source>
        <dbReference type="PROSITE-ProRule" id="PRU00335"/>
    </source>
</evidence>
<gene>
    <name evidence="4" type="ORF">GCM10020369_45410</name>
</gene>
<dbReference type="InterPro" id="IPR009057">
    <property type="entry name" value="Homeodomain-like_sf"/>
</dbReference>
<evidence type="ECO:0000313" key="4">
    <source>
        <dbReference type="EMBL" id="GAA3390647.1"/>
    </source>
</evidence>
<keyword evidence="1 2" id="KW-0238">DNA-binding</keyword>
<evidence type="ECO:0000313" key="5">
    <source>
        <dbReference type="Proteomes" id="UP001501676"/>
    </source>
</evidence>
<dbReference type="Gene3D" id="1.10.357.10">
    <property type="entry name" value="Tetracycline Repressor, domain 2"/>
    <property type="match status" value="1"/>
</dbReference>
<feature type="DNA-binding region" description="H-T-H motif" evidence="2">
    <location>
        <begin position="37"/>
        <end position="56"/>
    </location>
</feature>
<sequence>MSKDGGEPKDPRARRSRQALERALLDLVAVKDLAQISVSDITKQAGLSRSTFYEHYLDVHDVAAAACTLLFDELVQGLPLADPGLVEETVPVDNPLVPVFTHFANHAPLYRSLLGPDGSARVINHLVHRLRAATRANLRLAAEVAPRAAGGPGTAPDDPIYALIAGALVGIVVDWLRHDTPDSPERLAARVWPHLVAATERVPETDNGDLSNERLHNRAN</sequence>
<dbReference type="SUPFAM" id="SSF46689">
    <property type="entry name" value="Homeodomain-like"/>
    <property type="match status" value="1"/>
</dbReference>
<feature type="domain" description="HTH tetR-type" evidence="3">
    <location>
        <begin position="14"/>
        <end position="74"/>
    </location>
</feature>
<dbReference type="InterPro" id="IPR039532">
    <property type="entry name" value="TetR_C_Firmicutes"/>
</dbReference>
<protein>
    <recommendedName>
        <fullName evidence="3">HTH tetR-type domain-containing protein</fullName>
    </recommendedName>
</protein>
<evidence type="ECO:0000256" key="1">
    <source>
        <dbReference type="ARBA" id="ARBA00023125"/>
    </source>
</evidence>
<dbReference type="PROSITE" id="PS50977">
    <property type="entry name" value="HTH_TETR_2"/>
    <property type="match status" value="1"/>
</dbReference>
<name>A0ABP6T2X7_9ACTN</name>
<dbReference type="InterPro" id="IPR050624">
    <property type="entry name" value="HTH-type_Tx_Regulator"/>
</dbReference>
<organism evidence="4 5">
    <name type="scientific">Cryptosporangium minutisporangium</name>
    <dbReference type="NCBI Taxonomy" id="113569"/>
    <lineage>
        <taxon>Bacteria</taxon>
        <taxon>Bacillati</taxon>
        <taxon>Actinomycetota</taxon>
        <taxon>Actinomycetes</taxon>
        <taxon>Cryptosporangiales</taxon>
        <taxon>Cryptosporangiaceae</taxon>
        <taxon>Cryptosporangium</taxon>
    </lineage>
</organism>
<accession>A0ABP6T2X7</accession>
<evidence type="ECO:0000259" key="3">
    <source>
        <dbReference type="PROSITE" id="PS50977"/>
    </source>
</evidence>
<comment type="caution">
    <text evidence="4">The sequence shown here is derived from an EMBL/GenBank/DDBJ whole genome shotgun (WGS) entry which is preliminary data.</text>
</comment>
<dbReference type="PANTHER" id="PTHR43479">
    <property type="entry name" value="ACREF/ENVCD OPERON REPRESSOR-RELATED"/>
    <property type="match status" value="1"/>
</dbReference>
<dbReference type="RefSeq" id="WP_345730191.1">
    <property type="nucleotide sequence ID" value="NZ_BAAAYN010000029.1"/>
</dbReference>